<dbReference type="AlphaFoldDB" id="A0A9P9JAA8"/>
<proteinExistence type="predicted"/>
<dbReference type="Proteomes" id="UP000717696">
    <property type="component" value="Unassembled WGS sequence"/>
</dbReference>
<keyword evidence="3" id="KW-1185">Reference proteome</keyword>
<feature type="region of interest" description="Disordered" evidence="1">
    <location>
        <begin position="1"/>
        <end position="22"/>
    </location>
</feature>
<evidence type="ECO:0000256" key="1">
    <source>
        <dbReference type="SAM" id="MobiDB-lite"/>
    </source>
</evidence>
<evidence type="ECO:0000313" key="3">
    <source>
        <dbReference type="Proteomes" id="UP000717696"/>
    </source>
</evidence>
<accession>A0A9P9JAA8</accession>
<gene>
    <name evidence="2" type="ORF">B0J13DRAFT_673906</name>
</gene>
<sequence>MPPQMTADRLQTHKSHQIRNPHQRSKFLQLMAGKFLRRRPHRYTCLVGAAIGVNGAVAVNRRRLTDSRDTDLVVHAISVDGAGTADCLTSITVRAGSTSQGALSILTSLIITTLTVVGTRDWHADSGLANLVLGAPVIRCAGDLDNADSARAVEPRFTGIAVHTWSDTALLLTDLSVRTLVIGRTFRCRNATSSLTDLSVRTLVIGRTLRRSDNTASGLTDLSVCTLVIGRALRRSDNTASDLTDLSVCTLVIGRALRRSDNTASGLTDLSVCTLIIGRALRRSDNAASGLTDLSVRALSIGRAFRCFNTASGLANTSRLALGISLTDRGDARSILANLAIVTLVGSRTRSNDTDSAHTNLANGAVVVSSADCVAHPRGADLTCAAMGVVLTFGSSNAGPIHAELAGSAIAVSRACGNANSALASLICTAVVVCRAYGGRRGTSPIFACLASGTVGTGSASWNALIILADLTNVTLVIRCTTARDTDSRLAATSEVAIIVCSASAHAFSGIADLATSTVVV</sequence>
<reference evidence="2" key="1">
    <citation type="journal article" date="2021" name="Nat. Commun.">
        <title>Genetic determinants of endophytism in the Arabidopsis root mycobiome.</title>
        <authorList>
            <person name="Mesny F."/>
            <person name="Miyauchi S."/>
            <person name="Thiergart T."/>
            <person name="Pickel B."/>
            <person name="Atanasova L."/>
            <person name="Karlsson M."/>
            <person name="Huettel B."/>
            <person name="Barry K.W."/>
            <person name="Haridas S."/>
            <person name="Chen C."/>
            <person name="Bauer D."/>
            <person name="Andreopoulos W."/>
            <person name="Pangilinan J."/>
            <person name="LaButti K."/>
            <person name="Riley R."/>
            <person name="Lipzen A."/>
            <person name="Clum A."/>
            <person name="Drula E."/>
            <person name="Henrissat B."/>
            <person name="Kohler A."/>
            <person name="Grigoriev I.V."/>
            <person name="Martin F.M."/>
            <person name="Hacquard S."/>
        </authorList>
    </citation>
    <scope>NUCLEOTIDE SEQUENCE</scope>
    <source>
        <strain evidence="2">MPI-CAGE-AT-0021</strain>
    </source>
</reference>
<protein>
    <submittedName>
        <fullName evidence="2">Uncharacterized protein</fullName>
    </submittedName>
</protein>
<name>A0A9P9JAA8_9HYPO</name>
<comment type="caution">
    <text evidence="2">The sequence shown here is derived from an EMBL/GenBank/DDBJ whole genome shotgun (WGS) entry which is preliminary data.</text>
</comment>
<feature type="compositionally biased region" description="Basic residues" evidence="1">
    <location>
        <begin position="12"/>
        <end position="22"/>
    </location>
</feature>
<dbReference type="EMBL" id="JAGMUU010000006">
    <property type="protein sequence ID" value="KAH7150186.1"/>
    <property type="molecule type" value="Genomic_DNA"/>
</dbReference>
<organism evidence="2 3">
    <name type="scientific">Dactylonectria estremocensis</name>
    <dbReference type="NCBI Taxonomy" id="1079267"/>
    <lineage>
        <taxon>Eukaryota</taxon>
        <taxon>Fungi</taxon>
        <taxon>Dikarya</taxon>
        <taxon>Ascomycota</taxon>
        <taxon>Pezizomycotina</taxon>
        <taxon>Sordariomycetes</taxon>
        <taxon>Hypocreomycetidae</taxon>
        <taxon>Hypocreales</taxon>
        <taxon>Nectriaceae</taxon>
        <taxon>Dactylonectria</taxon>
    </lineage>
</organism>
<evidence type="ECO:0000313" key="2">
    <source>
        <dbReference type="EMBL" id="KAH7150186.1"/>
    </source>
</evidence>